<dbReference type="Pfam" id="PF00482">
    <property type="entry name" value="T2SSF"/>
    <property type="match status" value="1"/>
</dbReference>
<evidence type="ECO:0000256" key="1">
    <source>
        <dbReference type="ARBA" id="ARBA00004651"/>
    </source>
</evidence>
<dbReference type="HOGENOM" id="CLU_079577_0_0_9"/>
<dbReference type="KEGG" id="pms:KNP414_02948"/>
<accession>F8F5U2</accession>
<gene>
    <name evidence="8" type="ordered locus">KNP414_02948</name>
</gene>
<name>F8F5U2_PAEMK</name>
<dbReference type="AlphaFoldDB" id="F8F5U2"/>
<dbReference type="Proteomes" id="UP000006620">
    <property type="component" value="Chromosome"/>
</dbReference>
<reference evidence="9" key="1">
    <citation type="submission" date="2011-06" db="EMBL/GenBank/DDBJ databases">
        <title>Complete genome sequence of Paenibacillus mucilaginosus KNP414.</title>
        <authorList>
            <person name="Wang J."/>
            <person name="Hu S."/>
            <person name="Hu X."/>
            <person name="Zhang B."/>
            <person name="Dong D."/>
            <person name="Zhang S."/>
            <person name="Zhao K."/>
            <person name="Wu D."/>
        </authorList>
    </citation>
    <scope>NUCLEOTIDE SEQUENCE [LARGE SCALE GENOMIC DNA]</scope>
    <source>
        <strain evidence="9">KNP414</strain>
    </source>
</reference>
<sequence length="286" mass="31571">MTTTKRMDMNLLQSAAIRSRADIVLGPFRRKGTAVGGIPRLADYAEYDMSMSQVLLSALVGAGAMGFVAWTFFQSPLALFLLGAGGLYAPLLRHRQLIRGRQAQLKLQFKQMLAALSSSLGAGRSVESAFAEALQDLGLLYPDPDTTIVREVRMILRRLENGETIESSLLNFSARAHIDEISQFAEVFVTCKRTGGNLVQVIRRTALVIQDKLDIEQEIGVMLAQKRFESRVLSAAPVLFIAFLVWTTPDYMEPLYHGGGVVIMIGALLVLFACYLITQKIMNIKV</sequence>
<feature type="transmembrane region" description="Helical" evidence="6">
    <location>
        <begin position="232"/>
        <end position="249"/>
    </location>
</feature>
<evidence type="ECO:0000259" key="7">
    <source>
        <dbReference type="Pfam" id="PF00482"/>
    </source>
</evidence>
<dbReference type="RefSeq" id="WP_013916667.1">
    <property type="nucleotide sequence ID" value="NC_015690.1"/>
</dbReference>
<evidence type="ECO:0000256" key="5">
    <source>
        <dbReference type="ARBA" id="ARBA00023136"/>
    </source>
</evidence>
<keyword evidence="3 6" id="KW-0812">Transmembrane</keyword>
<feature type="transmembrane region" description="Helical" evidence="6">
    <location>
        <begin position="54"/>
        <end position="70"/>
    </location>
</feature>
<reference evidence="8 9" key="2">
    <citation type="journal article" date="2013" name="Genome Announc.">
        <title>Genome Sequence of Growth-Improving Paenibacillus mucilaginosus Strain KNP414.</title>
        <authorList>
            <person name="Lu J.J."/>
            <person name="Wang J.F."/>
            <person name="Hu X.F."/>
        </authorList>
    </citation>
    <scope>NUCLEOTIDE SEQUENCE [LARGE SCALE GENOMIC DNA]</scope>
    <source>
        <strain evidence="8 9">KNP414</strain>
    </source>
</reference>
<dbReference type="PANTHER" id="PTHR35007:SF1">
    <property type="entry name" value="PILUS ASSEMBLY PROTEIN"/>
    <property type="match status" value="1"/>
</dbReference>
<dbReference type="PATRIC" id="fig|1036673.3.peg.2700"/>
<dbReference type="EMBL" id="CP002869">
    <property type="protein sequence ID" value="AEI41506.1"/>
    <property type="molecule type" value="Genomic_DNA"/>
</dbReference>
<evidence type="ECO:0000256" key="4">
    <source>
        <dbReference type="ARBA" id="ARBA00022989"/>
    </source>
</evidence>
<dbReference type="PANTHER" id="PTHR35007">
    <property type="entry name" value="INTEGRAL MEMBRANE PROTEIN-RELATED"/>
    <property type="match status" value="1"/>
</dbReference>
<feature type="transmembrane region" description="Helical" evidence="6">
    <location>
        <begin position="255"/>
        <end position="277"/>
    </location>
</feature>
<evidence type="ECO:0000313" key="9">
    <source>
        <dbReference type="Proteomes" id="UP000006620"/>
    </source>
</evidence>
<keyword evidence="5 6" id="KW-0472">Membrane</keyword>
<evidence type="ECO:0000256" key="3">
    <source>
        <dbReference type="ARBA" id="ARBA00022692"/>
    </source>
</evidence>
<keyword evidence="4 6" id="KW-1133">Transmembrane helix</keyword>
<dbReference type="InterPro" id="IPR018076">
    <property type="entry name" value="T2SS_GspF_dom"/>
</dbReference>
<evidence type="ECO:0000313" key="8">
    <source>
        <dbReference type="EMBL" id="AEI41506.1"/>
    </source>
</evidence>
<dbReference type="GO" id="GO:0005886">
    <property type="term" value="C:plasma membrane"/>
    <property type="evidence" value="ECO:0007669"/>
    <property type="project" value="UniProtKB-SubCell"/>
</dbReference>
<feature type="domain" description="Type II secretion system protein GspF" evidence="7">
    <location>
        <begin position="113"/>
        <end position="245"/>
    </location>
</feature>
<evidence type="ECO:0000256" key="2">
    <source>
        <dbReference type="ARBA" id="ARBA00022475"/>
    </source>
</evidence>
<organism evidence="8 9">
    <name type="scientific">Paenibacillus mucilaginosus (strain KNP414)</name>
    <dbReference type="NCBI Taxonomy" id="1036673"/>
    <lineage>
        <taxon>Bacteria</taxon>
        <taxon>Bacillati</taxon>
        <taxon>Bacillota</taxon>
        <taxon>Bacilli</taxon>
        <taxon>Bacillales</taxon>
        <taxon>Paenibacillaceae</taxon>
        <taxon>Paenibacillus</taxon>
    </lineage>
</organism>
<protein>
    <submittedName>
        <fullName evidence="8">Flp pilus assembly protein TadB-like protein</fullName>
    </submittedName>
</protein>
<evidence type="ECO:0000256" key="6">
    <source>
        <dbReference type="SAM" id="Phobius"/>
    </source>
</evidence>
<feature type="transmembrane region" description="Helical" evidence="6">
    <location>
        <begin position="76"/>
        <end position="92"/>
    </location>
</feature>
<keyword evidence="2" id="KW-1003">Cell membrane</keyword>
<proteinExistence type="predicted"/>
<comment type="subcellular location">
    <subcellularLocation>
        <location evidence="1">Cell membrane</location>
        <topology evidence="1">Multi-pass membrane protein</topology>
    </subcellularLocation>
</comment>